<dbReference type="PANTHER" id="PTHR42695:SF5">
    <property type="entry name" value="GLUTAMINE AMIDOTRANSFERASE YLR126C-RELATED"/>
    <property type="match status" value="1"/>
</dbReference>
<gene>
    <name evidence="2" type="ORF">FNH13_05505</name>
</gene>
<protein>
    <submittedName>
        <fullName evidence="2">Type 1 glutamine amidotransferase</fullName>
    </submittedName>
</protein>
<dbReference type="GO" id="GO:0005829">
    <property type="term" value="C:cytosol"/>
    <property type="evidence" value="ECO:0007669"/>
    <property type="project" value="TreeGrafter"/>
</dbReference>
<keyword evidence="2" id="KW-0808">Transferase</keyword>
<dbReference type="GO" id="GO:0016740">
    <property type="term" value="F:transferase activity"/>
    <property type="evidence" value="ECO:0007669"/>
    <property type="project" value="UniProtKB-KW"/>
</dbReference>
<evidence type="ECO:0000259" key="1">
    <source>
        <dbReference type="Pfam" id="PF00117"/>
    </source>
</evidence>
<dbReference type="CDD" id="cd01741">
    <property type="entry name" value="GATase1_1"/>
    <property type="match status" value="1"/>
</dbReference>
<feature type="domain" description="Glutamine amidotransferase" evidence="1">
    <location>
        <begin position="29"/>
        <end position="185"/>
    </location>
</feature>
<dbReference type="Pfam" id="PF00117">
    <property type="entry name" value="GATase"/>
    <property type="match status" value="1"/>
</dbReference>
<keyword evidence="3" id="KW-1185">Reference proteome</keyword>
<dbReference type="InterPro" id="IPR017926">
    <property type="entry name" value="GATASE"/>
</dbReference>
<evidence type="ECO:0000313" key="2">
    <source>
        <dbReference type="EMBL" id="QDO87873.1"/>
    </source>
</evidence>
<dbReference type="AlphaFoldDB" id="A0A516G8L5"/>
<name>A0A516G8L5_9MICO</name>
<dbReference type="SUPFAM" id="SSF52317">
    <property type="entry name" value="Class I glutamine amidotransferase-like"/>
    <property type="match status" value="1"/>
</dbReference>
<proteinExistence type="predicted"/>
<evidence type="ECO:0000313" key="3">
    <source>
        <dbReference type="Proteomes" id="UP000315395"/>
    </source>
</evidence>
<dbReference type="InterPro" id="IPR029062">
    <property type="entry name" value="Class_I_gatase-like"/>
</dbReference>
<dbReference type="PRINTS" id="PR00096">
    <property type="entry name" value="GATASE"/>
</dbReference>
<dbReference type="EMBL" id="CP041616">
    <property type="protein sequence ID" value="QDO87873.1"/>
    <property type="molecule type" value="Genomic_DNA"/>
</dbReference>
<organism evidence="2 3">
    <name type="scientific">Ornithinimicrobium ciconiae</name>
    <dbReference type="NCBI Taxonomy" id="2594265"/>
    <lineage>
        <taxon>Bacteria</taxon>
        <taxon>Bacillati</taxon>
        <taxon>Actinomycetota</taxon>
        <taxon>Actinomycetes</taxon>
        <taxon>Micrococcales</taxon>
        <taxon>Ornithinimicrobiaceae</taxon>
        <taxon>Ornithinimicrobium</taxon>
    </lineage>
</organism>
<sequence>MKPCVLVVQHEDLAPLGWFEDWLTAAGLELDVLAAHEGRAIPAALTEHTGLLVLGGDMGAYDDATTRWLAPTRALIATTAAGGAPFLGICLGHQLAAVALGGTVERNPHGHGTGVTPYSPTPEAATDPLFGALPAGQPGIQWNNDVVTDLPRGATRLASSPDGTIQAARFGPLAWGVQFHPEASPAIFRSWTTDKPSAHEAREDGIDVFAAADAVEARSGALRRAWEPLARRWARIVKDAART</sequence>
<keyword evidence="2" id="KW-0315">Glutamine amidotransferase</keyword>
<dbReference type="OrthoDB" id="5196541at2"/>
<accession>A0A516G8L5</accession>
<dbReference type="PROSITE" id="PS51273">
    <property type="entry name" value="GATASE_TYPE_1"/>
    <property type="match status" value="1"/>
</dbReference>
<reference evidence="2 3" key="1">
    <citation type="submission" date="2019-07" db="EMBL/GenBank/DDBJ databases">
        <title>complete genome sequencing of Ornithinimicrobium sp. H23M54.</title>
        <authorList>
            <person name="Bae J.-W."/>
            <person name="Lee S.-Y."/>
        </authorList>
    </citation>
    <scope>NUCLEOTIDE SEQUENCE [LARGE SCALE GENOMIC DNA]</scope>
    <source>
        <strain evidence="2 3">H23M54</strain>
    </source>
</reference>
<dbReference type="Proteomes" id="UP000315395">
    <property type="component" value="Chromosome"/>
</dbReference>
<dbReference type="InterPro" id="IPR044992">
    <property type="entry name" value="ChyE-like"/>
</dbReference>
<dbReference type="RefSeq" id="WP_143782548.1">
    <property type="nucleotide sequence ID" value="NZ_CP041616.1"/>
</dbReference>
<dbReference type="PANTHER" id="PTHR42695">
    <property type="entry name" value="GLUTAMINE AMIDOTRANSFERASE YLR126C-RELATED"/>
    <property type="match status" value="1"/>
</dbReference>
<dbReference type="KEGG" id="orz:FNH13_05505"/>
<dbReference type="Gene3D" id="3.40.50.880">
    <property type="match status" value="1"/>
</dbReference>